<comment type="caution">
    <text evidence="1">The sequence shown here is derived from an EMBL/GenBank/DDBJ whole genome shotgun (WGS) entry which is preliminary data.</text>
</comment>
<dbReference type="EMBL" id="LIIK01000003">
    <property type="protein sequence ID" value="KQM09507.1"/>
    <property type="molecule type" value="Genomic_DNA"/>
</dbReference>
<gene>
    <name evidence="1" type="ORF">AL399_00990</name>
</gene>
<dbReference type="Proteomes" id="UP000054172">
    <property type="component" value="Unassembled WGS sequence"/>
</dbReference>
<dbReference type="PATRIC" id="fig|1702214.3.peg.1670"/>
<evidence type="ECO:0000313" key="1">
    <source>
        <dbReference type="EMBL" id="KQM09507.1"/>
    </source>
</evidence>
<accession>A0A0Q4AZG1</accession>
<organism evidence="1 2">
    <name type="scientific">Candidatus [Bacteroides] periocalifornicus</name>
    <dbReference type="NCBI Taxonomy" id="1702214"/>
    <lineage>
        <taxon>Bacteria</taxon>
        <taxon>Pseudomonadati</taxon>
        <taxon>Bacteroidota</taxon>
    </lineage>
</organism>
<proteinExistence type="predicted"/>
<dbReference type="AlphaFoldDB" id="A0A0Q4AZG1"/>
<protein>
    <submittedName>
        <fullName evidence="1">Uncharacterized protein</fullName>
    </submittedName>
</protein>
<name>A0A0Q4AZG1_9BACT</name>
<evidence type="ECO:0000313" key="2">
    <source>
        <dbReference type="Proteomes" id="UP000054172"/>
    </source>
</evidence>
<dbReference type="STRING" id="1702214.AL399_00990"/>
<keyword evidence="2" id="KW-1185">Reference proteome</keyword>
<reference evidence="1" key="1">
    <citation type="submission" date="2015-08" db="EMBL/GenBank/DDBJ databases">
        <title>Candidatus Bacteriodes Periocalifornicus.</title>
        <authorList>
            <person name="McLean J.S."/>
            <person name="Kelley S."/>
        </authorList>
    </citation>
    <scope>NUCLEOTIDE SEQUENCE [LARGE SCALE GENOMIC DNA]</scope>
    <source>
        <strain evidence="1">12B</strain>
    </source>
</reference>
<sequence length="133" mass="15205">MKNNVLNLADYRMVENGQVSKVLVGKNWGKCVREHSRLDEMERLNESVTIINGTILEHIIEFKMKFIDILQAINSTIYNSILEETNKLQDKLTLATFGEDGINLSNLSDFERFIKSPISQKCPASYSHIEVSK</sequence>